<evidence type="ECO:0000313" key="2">
    <source>
        <dbReference type="EMBL" id="CCI85070.1"/>
    </source>
</evidence>
<comment type="caution">
    <text evidence="2">The sequence shown here is derived from an EMBL/GenBank/DDBJ whole genome shotgun (WGS) entry which is preliminary data.</text>
</comment>
<evidence type="ECO:0000259" key="1">
    <source>
        <dbReference type="Pfam" id="PF04233"/>
    </source>
</evidence>
<dbReference type="STRING" id="1423790.BN53_03025"/>
<accession>I7JXZ0</accession>
<protein>
    <submittedName>
        <fullName evidence="2">Putative head morphogenesis protein</fullName>
    </submittedName>
</protein>
<dbReference type="EMBL" id="CAKD01000017">
    <property type="protein sequence ID" value="CCI85070.1"/>
    <property type="molecule type" value="Genomic_DNA"/>
</dbReference>
<keyword evidence="3" id="KW-1185">Reference proteome</keyword>
<dbReference type="InterPro" id="IPR006528">
    <property type="entry name" value="Phage_head_morphogenesis_dom"/>
</dbReference>
<reference evidence="2 3" key="1">
    <citation type="submission" date="2012-06" db="EMBL/GenBank/DDBJ databases">
        <title>Draft Genome Sequence of Lactobacillus pasteurii CRBIP 24.76T.</title>
        <authorList>
            <person name="Cousin S."/>
            <person name="Bouchier C."/>
            <person name="Loux V."/>
            <person name="Ma L."/>
            <person name="Creno S."/>
            <person name="Bizet C."/>
            <person name="Clermont D."/>
        </authorList>
    </citation>
    <scope>NUCLEOTIDE SEQUENCE [LARGE SCALE GENOMIC DNA]</scope>
    <source>
        <strain evidence="3">CRBIP 24.76T</strain>
    </source>
</reference>
<gene>
    <name evidence="2" type="ORF">BN53_03025</name>
</gene>
<name>I7JXZ0_9LACO</name>
<dbReference type="AlphaFoldDB" id="I7JXZ0"/>
<evidence type="ECO:0000313" key="3">
    <source>
        <dbReference type="Proteomes" id="UP000009311"/>
    </source>
</evidence>
<organism evidence="2 3">
    <name type="scientific">Lactobacillus pasteurii DSM 23907 = CRBIP 24.76</name>
    <dbReference type="NCBI Taxonomy" id="1423790"/>
    <lineage>
        <taxon>Bacteria</taxon>
        <taxon>Bacillati</taxon>
        <taxon>Bacillota</taxon>
        <taxon>Bacilli</taxon>
        <taxon>Lactobacillales</taxon>
        <taxon>Lactobacillaceae</taxon>
        <taxon>Lactobacillus</taxon>
    </lineage>
</organism>
<dbReference type="Pfam" id="PF04233">
    <property type="entry name" value="Phage_Mu_F"/>
    <property type="match status" value="1"/>
</dbReference>
<feature type="domain" description="Phage head morphogenesis" evidence="1">
    <location>
        <begin position="3"/>
        <end position="80"/>
    </location>
</feature>
<dbReference type="NCBIfam" id="TIGR01641">
    <property type="entry name" value="phageSPP1_gp7"/>
    <property type="match status" value="1"/>
</dbReference>
<sequence>MTANHAKLIANDQTGSIISQLDSYRAKRAGARKYIWRSMEDNRARPKHRELDGTEQVYGNPDGGDDGQMPGEPIRCRCVALPVFDEVDSKHISSNSKQSIDDPNNLHELFHKNSYYFPSTEYISSYELNKLVRKFVRKGGVVAIGTEADTYLRSVGASASTWGKNTVMISSWATKSAVVEELYHTTQLKRLGVESMGSLSELEYDNMEVEAQLYLLKNAKK</sequence>
<dbReference type="Proteomes" id="UP000009311">
    <property type="component" value="Unassembled WGS sequence"/>
</dbReference>
<proteinExistence type="predicted"/>
<dbReference type="PATRIC" id="fig|1423790.3.peg.629"/>
<dbReference type="eggNOG" id="COG2369">
    <property type="taxonomic scope" value="Bacteria"/>
</dbReference>